<gene>
    <name evidence="1" type="ORF">F7R21_31895</name>
</gene>
<evidence type="ECO:0000313" key="1">
    <source>
        <dbReference type="EMBL" id="KAB0631338.1"/>
    </source>
</evidence>
<dbReference type="AlphaFoldDB" id="A0A6H9SI66"/>
<proteinExistence type="predicted"/>
<dbReference type="Proteomes" id="UP000430232">
    <property type="component" value="Unassembled WGS sequence"/>
</dbReference>
<evidence type="ECO:0000313" key="2">
    <source>
        <dbReference type="Proteomes" id="UP000430232"/>
    </source>
</evidence>
<sequence length="67" mass="7386">MPACAGIDWKNRRPRERAAATHITDSKLRTDDAARARAPPPPIMTAYRDIACTSCRCRTGTGRCGRL</sequence>
<organism evidence="1 2">
    <name type="scientific">Burkholderia latens</name>
    <dbReference type="NCBI Taxonomy" id="488446"/>
    <lineage>
        <taxon>Bacteria</taxon>
        <taxon>Pseudomonadati</taxon>
        <taxon>Pseudomonadota</taxon>
        <taxon>Betaproteobacteria</taxon>
        <taxon>Burkholderiales</taxon>
        <taxon>Burkholderiaceae</taxon>
        <taxon>Burkholderia</taxon>
        <taxon>Burkholderia cepacia complex</taxon>
    </lineage>
</organism>
<dbReference type="EMBL" id="VZOJ01000169">
    <property type="protein sequence ID" value="KAB0631338.1"/>
    <property type="molecule type" value="Genomic_DNA"/>
</dbReference>
<accession>A0A6H9SI66</accession>
<protein>
    <submittedName>
        <fullName evidence="1">Uncharacterized protein</fullName>
    </submittedName>
</protein>
<comment type="caution">
    <text evidence="1">The sequence shown here is derived from an EMBL/GenBank/DDBJ whole genome shotgun (WGS) entry which is preliminary data.</text>
</comment>
<reference evidence="1 2" key="1">
    <citation type="submission" date="2019-09" db="EMBL/GenBank/DDBJ databases">
        <title>Draft genome sequences of 48 bacterial type strains from the CCUG.</title>
        <authorList>
            <person name="Tunovic T."/>
            <person name="Pineiro-Iglesias B."/>
            <person name="Unosson C."/>
            <person name="Inganas E."/>
            <person name="Ohlen M."/>
            <person name="Cardew S."/>
            <person name="Jensie-Markopoulos S."/>
            <person name="Salva-Serra F."/>
            <person name="Jaen-Luchoro D."/>
            <person name="Karlsson R."/>
            <person name="Svensson-Stadler L."/>
            <person name="Chun J."/>
            <person name="Moore E."/>
        </authorList>
    </citation>
    <scope>NUCLEOTIDE SEQUENCE [LARGE SCALE GENOMIC DNA]</scope>
    <source>
        <strain evidence="1 2">CCUG 54555</strain>
    </source>
</reference>
<keyword evidence="2" id="KW-1185">Reference proteome</keyword>
<name>A0A6H9SI66_9BURK</name>